<dbReference type="Pfam" id="PF00027">
    <property type="entry name" value="cNMP_binding"/>
    <property type="match status" value="1"/>
</dbReference>
<keyword evidence="6" id="KW-0418">Kinase</keyword>
<dbReference type="GO" id="GO:0003677">
    <property type="term" value="F:DNA binding"/>
    <property type="evidence" value="ECO:0007669"/>
    <property type="project" value="UniProtKB-KW"/>
</dbReference>
<dbReference type="GO" id="GO:0005829">
    <property type="term" value="C:cytosol"/>
    <property type="evidence" value="ECO:0007669"/>
    <property type="project" value="TreeGrafter"/>
</dbReference>
<dbReference type="PANTHER" id="PTHR24567:SF74">
    <property type="entry name" value="HTH-TYPE TRANSCRIPTIONAL REGULATOR ARCR"/>
    <property type="match status" value="1"/>
</dbReference>
<accession>A0A0P9C854</accession>
<evidence type="ECO:0000259" key="4">
    <source>
        <dbReference type="PROSITE" id="PS50042"/>
    </source>
</evidence>
<keyword evidence="6" id="KW-0808">Transferase</keyword>
<dbReference type="GO" id="GO:0003700">
    <property type="term" value="F:DNA-binding transcription factor activity"/>
    <property type="evidence" value="ECO:0007669"/>
    <property type="project" value="TreeGrafter"/>
</dbReference>
<feature type="domain" description="Cyclic nucleotide-binding" evidence="4">
    <location>
        <begin position="13"/>
        <end position="134"/>
    </location>
</feature>
<gene>
    <name evidence="6" type="ORF">SAMN05661077_0101</name>
</gene>
<dbReference type="RefSeq" id="WP_054966814.1">
    <property type="nucleotide sequence ID" value="NZ_FMUN01000012.1"/>
</dbReference>
<dbReference type="OrthoDB" id="6881322at2"/>
<feature type="domain" description="HTH crp-type" evidence="5">
    <location>
        <begin position="148"/>
        <end position="220"/>
    </location>
</feature>
<dbReference type="PROSITE" id="PS51063">
    <property type="entry name" value="HTH_CRP_2"/>
    <property type="match status" value="1"/>
</dbReference>
<dbReference type="InterPro" id="IPR014710">
    <property type="entry name" value="RmlC-like_jellyroll"/>
</dbReference>
<proteinExistence type="predicted"/>
<keyword evidence="2" id="KW-0238">DNA-binding</keyword>
<dbReference type="PANTHER" id="PTHR24567">
    <property type="entry name" value="CRP FAMILY TRANSCRIPTIONAL REGULATORY PROTEIN"/>
    <property type="match status" value="1"/>
</dbReference>
<dbReference type="SUPFAM" id="SSF46785">
    <property type="entry name" value="Winged helix' DNA-binding domain"/>
    <property type="match status" value="1"/>
</dbReference>
<dbReference type="AlphaFoldDB" id="A0A0P9C854"/>
<dbReference type="InterPro" id="IPR050397">
    <property type="entry name" value="Env_Response_Regulators"/>
</dbReference>
<dbReference type="Proteomes" id="UP000183104">
    <property type="component" value="Unassembled WGS sequence"/>
</dbReference>
<evidence type="ECO:0000256" key="1">
    <source>
        <dbReference type="ARBA" id="ARBA00023015"/>
    </source>
</evidence>
<dbReference type="InterPro" id="IPR018490">
    <property type="entry name" value="cNMP-bd_dom_sf"/>
</dbReference>
<dbReference type="Gene3D" id="1.10.10.10">
    <property type="entry name" value="Winged helix-like DNA-binding domain superfamily/Winged helix DNA-binding domain"/>
    <property type="match status" value="1"/>
</dbReference>
<keyword evidence="3" id="KW-0804">Transcription</keyword>
<dbReference type="Pfam" id="PF13545">
    <property type="entry name" value="HTH_Crp_2"/>
    <property type="match status" value="1"/>
</dbReference>
<dbReference type="InterPro" id="IPR000595">
    <property type="entry name" value="cNMP-bd_dom"/>
</dbReference>
<dbReference type="CDD" id="cd00038">
    <property type="entry name" value="CAP_ED"/>
    <property type="match status" value="1"/>
</dbReference>
<sequence>MSDVIAQLRQAALFRNLDDDVLAEMAECTHPRTLDRGEILFHADDPFRSFFVVNSGHIQLSRLASSGHEKVVEIIGPHETFAEAVLFMSGKRYPVDARALEPAELLEIGAEGFNHLLDTRPGLTRNLLATMSKRLHQLVQDVAALTLEDATGRVVGYLLAQTEAEGEEQPSAELHLPAKKAAIASRLGIQPETFSRVLGRLREAGAIDVEGDRIRILDARRLHEILE</sequence>
<dbReference type="SMART" id="SM00419">
    <property type="entry name" value="HTH_CRP"/>
    <property type="match status" value="1"/>
</dbReference>
<reference evidence="7" key="1">
    <citation type="submission" date="2016-10" db="EMBL/GenBank/DDBJ databases">
        <authorList>
            <person name="Varghese N."/>
        </authorList>
    </citation>
    <scope>NUCLEOTIDE SEQUENCE [LARGE SCALE GENOMIC DNA]</scope>
    <source>
        <strain evidence="7">HL 19</strain>
    </source>
</reference>
<organism evidence="6 7">
    <name type="scientific">Thiohalorhabdus denitrificans</name>
    <dbReference type="NCBI Taxonomy" id="381306"/>
    <lineage>
        <taxon>Bacteria</taxon>
        <taxon>Pseudomonadati</taxon>
        <taxon>Pseudomonadota</taxon>
        <taxon>Gammaproteobacteria</taxon>
        <taxon>Thiohalorhabdales</taxon>
        <taxon>Thiohalorhabdaceae</taxon>
        <taxon>Thiohalorhabdus</taxon>
    </lineage>
</organism>
<evidence type="ECO:0000256" key="2">
    <source>
        <dbReference type="ARBA" id="ARBA00023125"/>
    </source>
</evidence>
<dbReference type="EMBL" id="FMUN01000012">
    <property type="protein sequence ID" value="SCY67198.1"/>
    <property type="molecule type" value="Genomic_DNA"/>
</dbReference>
<dbReference type="SMART" id="SM00100">
    <property type="entry name" value="cNMP"/>
    <property type="match status" value="1"/>
</dbReference>
<protein>
    <submittedName>
        <fullName evidence="6">cAMP-binding domain of CRP or a regulatory subunit of cAMP-dependent protein kinases</fullName>
    </submittedName>
</protein>
<keyword evidence="1" id="KW-0805">Transcription regulation</keyword>
<dbReference type="Gene3D" id="2.60.120.10">
    <property type="entry name" value="Jelly Rolls"/>
    <property type="match status" value="1"/>
</dbReference>
<dbReference type="InterPro" id="IPR036390">
    <property type="entry name" value="WH_DNA-bd_sf"/>
</dbReference>
<dbReference type="STRING" id="381306.AN478_11735"/>
<evidence type="ECO:0000313" key="7">
    <source>
        <dbReference type="Proteomes" id="UP000183104"/>
    </source>
</evidence>
<dbReference type="InterPro" id="IPR036388">
    <property type="entry name" value="WH-like_DNA-bd_sf"/>
</dbReference>
<dbReference type="SUPFAM" id="SSF51206">
    <property type="entry name" value="cAMP-binding domain-like"/>
    <property type="match status" value="1"/>
</dbReference>
<dbReference type="GO" id="GO:0016301">
    <property type="term" value="F:kinase activity"/>
    <property type="evidence" value="ECO:0007669"/>
    <property type="project" value="UniProtKB-KW"/>
</dbReference>
<evidence type="ECO:0000259" key="5">
    <source>
        <dbReference type="PROSITE" id="PS51063"/>
    </source>
</evidence>
<evidence type="ECO:0000313" key="6">
    <source>
        <dbReference type="EMBL" id="SCY67198.1"/>
    </source>
</evidence>
<keyword evidence="7" id="KW-1185">Reference proteome</keyword>
<name>A0A0P9C854_9GAMM</name>
<dbReference type="PROSITE" id="PS50042">
    <property type="entry name" value="CNMP_BINDING_3"/>
    <property type="match status" value="1"/>
</dbReference>
<dbReference type="InterPro" id="IPR012318">
    <property type="entry name" value="HTH_CRP"/>
</dbReference>
<evidence type="ECO:0000256" key="3">
    <source>
        <dbReference type="ARBA" id="ARBA00023163"/>
    </source>
</evidence>